<feature type="chain" id="PRO_5035468517" description="Aspartic proteinase Asp1" evidence="11">
    <location>
        <begin position="28"/>
        <end position="434"/>
    </location>
</feature>
<evidence type="ECO:0000256" key="6">
    <source>
        <dbReference type="ARBA" id="ARBA00022801"/>
    </source>
</evidence>
<dbReference type="EMBL" id="CM017886">
    <property type="protein sequence ID" value="KAG1369927.1"/>
    <property type="molecule type" value="Genomic_DNA"/>
</dbReference>
<dbReference type="InterPro" id="IPR032799">
    <property type="entry name" value="TAXi_C"/>
</dbReference>
<dbReference type="PROSITE" id="PS00141">
    <property type="entry name" value="ASP_PROTEASE"/>
    <property type="match status" value="2"/>
</dbReference>
<evidence type="ECO:0000256" key="3">
    <source>
        <dbReference type="ARBA" id="ARBA00022729"/>
    </source>
</evidence>
<protein>
    <recommendedName>
        <fullName evidence="7">Aspartic proteinase Asp1</fullName>
    </recommendedName>
    <alternativeName>
        <fullName evidence="8">Nucellin-like protein</fullName>
    </alternativeName>
</protein>
<keyword evidence="14" id="KW-1185">Reference proteome</keyword>
<dbReference type="InterPro" id="IPR033121">
    <property type="entry name" value="PEPTIDASE_A1"/>
</dbReference>
<dbReference type="PANTHER" id="PTHR13683">
    <property type="entry name" value="ASPARTYL PROTEASES"/>
    <property type="match status" value="1"/>
</dbReference>
<comment type="caution">
    <text evidence="13">The sequence shown here is derived from an EMBL/GenBank/DDBJ whole genome shotgun (WGS) entry which is preliminary data.</text>
</comment>
<evidence type="ECO:0000256" key="8">
    <source>
        <dbReference type="ARBA" id="ARBA00077656"/>
    </source>
</evidence>
<dbReference type="Pfam" id="PF14543">
    <property type="entry name" value="TAXi_N"/>
    <property type="match status" value="1"/>
</dbReference>
<feature type="active site" evidence="9">
    <location>
        <position position="88"/>
    </location>
</feature>
<evidence type="ECO:0000256" key="2">
    <source>
        <dbReference type="ARBA" id="ARBA00022670"/>
    </source>
</evidence>
<dbReference type="Gene3D" id="2.40.70.10">
    <property type="entry name" value="Acid Proteases"/>
    <property type="match status" value="2"/>
</dbReference>
<evidence type="ECO:0000256" key="11">
    <source>
        <dbReference type="SAM" id="SignalP"/>
    </source>
</evidence>
<dbReference type="Pfam" id="PF14541">
    <property type="entry name" value="TAXi_C"/>
    <property type="match status" value="1"/>
</dbReference>
<dbReference type="InterPro" id="IPR001969">
    <property type="entry name" value="Aspartic_peptidase_AS"/>
</dbReference>
<dbReference type="PROSITE" id="PS51767">
    <property type="entry name" value="PEPTIDASE_A1"/>
    <property type="match status" value="1"/>
</dbReference>
<dbReference type="InterPro" id="IPR021109">
    <property type="entry name" value="Peptidase_aspartic_dom_sf"/>
</dbReference>
<proteinExistence type="inferred from homology"/>
<organism evidence="13 14">
    <name type="scientific">Cocos nucifera</name>
    <name type="common">Coconut palm</name>
    <dbReference type="NCBI Taxonomy" id="13894"/>
    <lineage>
        <taxon>Eukaryota</taxon>
        <taxon>Viridiplantae</taxon>
        <taxon>Streptophyta</taxon>
        <taxon>Embryophyta</taxon>
        <taxon>Tracheophyta</taxon>
        <taxon>Spermatophyta</taxon>
        <taxon>Magnoliopsida</taxon>
        <taxon>Liliopsida</taxon>
        <taxon>Arecaceae</taxon>
        <taxon>Arecoideae</taxon>
        <taxon>Cocoseae</taxon>
        <taxon>Attaleinae</taxon>
        <taxon>Cocos</taxon>
    </lineage>
</organism>
<keyword evidence="3 11" id="KW-0732">Signal</keyword>
<evidence type="ECO:0000256" key="1">
    <source>
        <dbReference type="ARBA" id="ARBA00007447"/>
    </source>
</evidence>
<dbReference type="InterPro" id="IPR001461">
    <property type="entry name" value="Aspartic_peptidase_A1"/>
</dbReference>
<dbReference type="GO" id="GO:0006508">
    <property type="term" value="P:proteolysis"/>
    <property type="evidence" value="ECO:0007669"/>
    <property type="project" value="UniProtKB-KW"/>
</dbReference>
<feature type="signal peptide" evidence="11">
    <location>
        <begin position="1"/>
        <end position="27"/>
    </location>
</feature>
<dbReference type="PRINTS" id="PR00792">
    <property type="entry name" value="PEPSIN"/>
</dbReference>
<dbReference type="FunFam" id="2.40.70.10:FF:000027">
    <property type="entry name" value="Aspartic proteinase Asp1 isoform A"/>
    <property type="match status" value="1"/>
</dbReference>
<comment type="similarity">
    <text evidence="1 10">Belongs to the peptidase A1 family.</text>
</comment>
<dbReference type="PANTHER" id="PTHR13683:SF800">
    <property type="entry name" value="EUKARYOTIC ASPARTYL PROTEASE FAMILY PROTEIN"/>
    <property type="match status" value="1"/>
</dbReference>
<reference evidence="13" key="1">
    <citation type="journal article" date="2017" name="Gigascience">
        <title>The genome draft of coconut (Cocos nucifera).</title>
        <authorList>
            <person name="Xiao Y."/>
            <person name="Xu P."/>
            <person name="Fan H."/>
            <person name="Baudouin L."/>
            <person name="Xia W."/>
            <person name="Bocs S."/>
            <person name="Xu J."/>
            <person name="Li Q."/>
            <person name="Guo A."/>
            <person name="Zhou L."/>
            <person name="Li J."/>
            <person name="Wu Y."/>
            <person name="Ma Z."/>
            <person name="Armero A."/>
            <person name="Issali A.E."/>
            <person name="Liu N."/>
            <person name="Peng M."/>
            <person name="Yang Y."/>
        </authorList>
    </citation>
    <scope>NUCLEOTIDE SEQUENCE</scope>
    <source>
        <tissue evidence="13">Spear leaf of Hainan Tall coconut</tissue>
    </source>
</reference>
<dbReference type="Proteomes" id="UP000797356">
    <property type="component" value="Chromosome 15"/>
</dbReference>
<evidence type="ECO:0000256" key="5">
    <source>
        <dbReference type="ARBA" id="ARBA00022750"/>
    </source>
</evidence>
<dbReference type="InterPro" id="IPR032861">
    <property type="entry name" value="TAXi_N"/>
</dbReference>
<keyword evidence="4" id="KW-0677">Repeat</keyword>
<feature type="active site" evidence="9">
    <location>
        <position position="289"/>
    </location>
</feature>
<gene>
    <name evidence="13" type="ORF">COCNU_15G002930</name>
</gene>
<accession>A0A8K0IWX2</accession>
<keyword evidence="5 10" id="KW-0064">Aspartyl protease</keyword>
<evidence type="ECO:0000256" key="7">
    <source>
        <dbReference type="ARBA" id="ARBA00068871"/>
    </source>
</evidence>
<dbReference type="OrthoDB" id="2747330at2759"/>
<dbReference type="FunFam" id="2.40.70.10:FF:000015">
    <property type="entry name" value="Aspartyl protease family protein"/>
    <property type="match status" value="1"/>
</dbReference>
<sequence>MGGKGAALLVAVLVATAVLAAIPSCSAAATTTLPKKPKASASQPSADTSRRAPSSVVFPLYGDVYPHGIYYATMNIGNPPKPYFMDVDTGSDITWLQCDAPCQRCSKVPHPLYQPAKNRLIPCESPLCHAVHASTHQKHTCESPKQCDYEVQYADHGSSLGVLVADTLVLSLVNGSAVPTPIAFGCGYDQLFRKPEEPMPTDGVLGLGFGKASILSQLRSWGVIRNVVGHCLSSKGGGYFFLGDDLVPPSGITWSPKIRIGDSNYYSPGPASFVLGSQSLGSKLPVVLDSGSSYTYLGFQPYQDFFSAIKRDLSRQPLKETFDDNSLPWCWKGQKPFKTVLDVNKYFKPLVLSFGNGRKARMEIPPENYLIVTKKGNACLGILNGTEAGLHHDLNVIGDISLQNLVVIYDNEKQLLGWARANCDRLPKSRISLV</sequence>
<evidence type="ECO:0000313" key="13">
    <source>
        <dbReference type="EMBL" id="KAG1369927.1"/>
    </source>
</evidence>
<evidence type="ECO:0000256" key="4">
    <source>
        <dbReference type="ARBA" id="ARBA00022737"/>
    </source>
</evidence>
<keyword evidence="2 10" id="KW-0645">Protease</keyword>
<name>A0A8K0IWX2_COCNU</name>
<dbReference type="SUPFAM" id="SSF50630">
    <property type="entry name" value="Acid proteases"/>
    <property type="match status" value="1"/>
</dbReference>
<evidence type="ECO:0000313" key="14">
    <source>
        <dbReference type="Proteomes" id="UP000797356"/>
    </source>
</evidence>
<reference evidence="13" key="2">
    <citation type="submission" date="2019-07" db="EMBL/GenBank/DDBJ databases">
        <authorList>
            <person name="Yang Y."/>
            <person name="Bocs S."/>
            <person name="Baudouin L."/>
        </authorList>
    </citation>
    <scope>NUCLEOTIDE SEQUENCE</scope>
    <source>
        <tissue evidence="13">Spear leaf of Hainan Tall coconut</tissue>
    </source>
</reference>
<dbReference type="AlphaFoldDB" id="A0A8K0IWX2"/>
<evidence type="ECO:0000256" key="10">
    <source>
        <dbReference type="RuleBase" id="RU000454"/>
    </source>
</evidence>
<dbReference type="GO" id="GO:0004190">
    <property type="term" value="F:aspartic-type endopeptidase activity"/>
    <property type="evidence" value="ECO:0007669"/>
    <property type="project" value="UniProtKB-KW"/>
</dbReference>
<evidence type="ECO:0000259" key="12">
    <source>
        <dbReference type="PROSITE" id="PS51767"/>
    </source>
</evidence>
<feature type="domain" description="Peptidase A1" evidence="12">
    <location>
        <begin position="70"/>
        <end position="419"/>
    </location>
</feature>
<keyword evidence="6 10" id="KW-0378">Hydrolase</keyword>
<evidence type="ECO:0000256" key="9">
    <source>
        <dbReference type="PIRSR" id="PIRSR601461-1"/>
    </source>
</evidence>